<sequence>MLKYYFLRFFTLASAIFLLANANALEDLSAHWDGIWVVEGTLFSIAVAIENEEFRVRQVESLGFEWTSKNGKIDGNIVTVEIEYAGVAGTIQAELVDPNTAVAFAATCLPEFMVVCMLSKDRQAVFRKVTENADN</sequence>
<evidence type="ECO:0000313" key="2">
    <source>
        <dbReference type="EMBL" id="PCI73579.1"/>
    </source>
</evidence>
<dbReference type="AlphaFoldDB" id="A0A2A4WUN4"/>
<organism evidence="2 3">
    <name type="scientific">SAR86 cluster bacterium</name>
    <dbReference type="NCBI Taxonomy" id="2030880"/>
    <lineage>
        <taxon>Bacteria</taxon>
        <taxon>Pseudomonadati</taxon>
        <taxon>Pseudomonadota</taxon>
        <taxon>Gammaproteobacteria</taxon>
        <taxon>SAR86 cluster</taxon>
    </lineage>
</organism>
<keyword evidence="1" id="KW-0732">Signal</keyword>
<evidence type="ECO:0000313" key="3">
    <source>
        <dbReference type="Proteomes" id="UP000218767"/>
    </source>
</evidence>
<reference evidence="3" key="1">
    <citation type="submission" date="2017-08" db="EMBL/GenBank/DDBJ databases">
        <title>A dynamic microbial community with high functional redundancy inhabits the cold, oxic subseafloor aquifer.</title>
        <authorList>
            <person name="Tully B.J."/>
            <person name="Wheat C.G."/>
            <person name="Glazer B.T."/>
            <person name="Huber J.A."/>
        </authorList>
    </citation>
    <scope>NUCLEOTIDE SEQUENCE [LARGE SCALE GENOMIC DNA]</scope>
</reference>
<name>A0A2A4WUN4_9GAMM</name>
<dbReference type="EMBL" id="NVUL01000121">
    <property type="protein sequence ID" value="PCI73579.1"/>
    <property type="molecule type" value="Genomic_DNA"/>
</dbReference>
<feature type="chain" id="PRO_5012765889" evidence="1">
    <location>
        <begin position="23"/>
        <end position="135"/>
    </location>
</feature>
<evidence type="ECO:0000256" key="1">
    <source>
        <dbReference type="SAM" id="SignalP"/>
    </source>
</evidence>
<protein>
    <submittedName>
        <fullName evidence="2">Uncharacterized protein</fullName>
    </submittedName>
</protein>
<accession>A0A2A4WUN4</accession>
<proteinExistence type="predicted"/>
<gene>
    <name evidence="2" type="ORF">COB20_16140</name>
</gene>
<comment type="caution">
    <text evidence="2">The sequence shown here is derived from an EMBL/GenBank/DDBJ whole genome shotgun (WGS) entry which is preliminary data.</text>
</comment>
<feature type="signal peptide" evidence="1">
    <location>
        <begin position="1"/>
        <end position="22"/>
    </location>
</feature>
<dbReference type="Proteomes" id="UP000218767">
    <property type="component" value="Unassembled WGS sequence"/>
</dbReference>